<dbReference type="Gene3D" id="3.30.40.10">
    <property type="entry name" value="Zinc/RING finger domain, C3HC4 (zinc finger)"/>
    <property type="match status" value="1"/>
</dbReference>
<evidence type="ECO:0000256" key="2">
    <source>
        <dbReference type="ARBA" id="ARBA00022833"/>
    </source>
</evidence>
<dbReference type="AlphaFoldDB" id="A0A1I7YJJ0"/>
<dbReference type="InterPro" id="IPR050143">
    <property type="entry name" value="TRIM/RBCC"/>
</dbReference>
<evidence type="ECO:0000313" key="6">
    <source>
        <dbReference type="Proteomes" id="UP000095287"/>
    </source>
</evidence>
<evidence type="ECO:0000256" key="4">
    <source>
        <dbReference type="SAM" id="MobiDB-lite"/>
    </source>
</evidence>
<accession>A0A1I7YJJ0</accession>
<dbReference type="InterPro" id="IPR001841">
    <property type="entry name" value="Znf_RING"/>
</dbReference>
<dbReference type="PANTHER" id="PTHR24103">
    <property type="entry name" value="E3 UBIQUITIN-PROTEIN LIGASE TRIM"/>
    <property type="match status" value="1"/>
</dbReference>
<evidence type="ECO:0000259" key="5">
    <source>
        <dbReference type="PROSITE" id="PS50089"/>
    </source>
</evidence>
<reference evidence="7" key="1">
    <citation type="submission" date="2016-11" db="UniProtKB">
        <authorList>
            <consortium name="WormBaseParasite"/>
        </authorList>
    </citation>
    <scope>IDENTIFICATION</scope>
</reference>
<dbReference type="GO" id="GO:0008270">
    <property type="term" value="F:zinc ion binding"/>
    <property type="evidence" value="ECO:0007669"/>
    <property type="project" value="UniProtKB-KW"/>
</dbReference>
<feature type="domain" description="RING-type" evidence="5">
    <location>
        <begin position="45"/>
        <end position="86"/>
    </location>
</feature>
<evidence type="ECO:0000313" key="7">
    <source>
        <dbReference type="WBParaSite" id="L893_g16972.t1"/>
    </source>
</evidence>
<dbReference type="InterPro" id="IPR013083">
    <property type="entry name" value="Znf_RING/FYVE/PHD"/>
</dbReference>
<evidence type="ECO:0000256" key="3">
    <source>
        <dbReference type="PROSITE-ProRule" id="PRU00175"/>
    </source>
</evidence>
<proteinExistence type="predicted"/>
<feature type="region of interest" description="Disordered" evidence="4">
    <location>
        <begin position="1"/>
        <end position="34"/>
    </location>
</feature>
<dbReference type="PROSITE" id="PS50089">
    <property type="entry name" value="ZF_RING_2"/>
    <property type="match status" value="1"/>
</dbReference>
<feature type="compositionally biased region" description="Basic and acidic residues" evidence="4">
    <location>
        <begin position="15"/>
        <end position="27"/>
    </location>
</feature>
<keyword evidence="1 3" id="KW-0479">Metal-binding</keyword>
<dbReference type="WBParaSite" id="L893_g16972.t1">
    <property type="protein sequence ID" value="L893_g16972.t1"/>
    <property type="gene ID" value="L893_g16972"/>
</dbReference>
<name>A0A1I7YJJ0_9BILA</name>
<evidence type="ECO:0000256" key="1">
    <source>
        <dbReference type="ARBA" id="ARBA00022771"/>
    </source>
</evidence>
<protein>
    <submittedName>
        <fullName evidence="7">RING-type domain-containing protein</fullName>
    </submittedName>
</protein>
<keyword evidence="6" id="KW-1185">Reference proteome</keyword>
<keyword evidence="1 3" id="KW-0863">Zinc-finger</keyword>
<organism evidence="6 7">
    <name type="scientific">Steinernema glaseri</name>
    <dbReference type="NCBI Taxonomy" id="37863"/>
    <lineage>
        <taxon>Eukaryota</taxon>
        <taxon>Metazoa</taxon>
        <taxon>Ecdysozoa</taxon>
        <taxon>Nematoda</taxon>
        <taxon>Chromadorea</taxon>
        <taxon>Rhabditida</taxon>
        <taxon>Tylenchina</taxon>
        <taxon>Panagrolaimomorpha</taxon>
        <taxon>Strongyloidoidea</taxon>
        <taxon>Steinernematidae</taxon>
        <taxon>Steinernema</taxon>
    </lineage>
</organism>
<sequence length="277" mass="31338">MLRISRPLESPDSSGEDHADELRDSSQREGSNPPHPVFEDDALKCPICFEVFTVPKMLVCCGRSICQECEQGILTARSYGNCPVCSSPRSISGTPLPVNISLRNAMELFRSSGQGMTCLCEECEKQVKVNEVYCCATCDKKKKICSHCALKKHKGHDIEEIGYVNKETREQMVKEVEFLTKPYTTLPAVNTVCNAVRSDFERVLRLTDNNLQKAKNMCSDIVCNNYMTEDMIRTRIDEAKKINKQVAQDYEAINKIKDNLHELQDELSVDILARIEM</sequence>
<dbReference type="SUPFAM" id="SSF57850">
    <property type="entry name" value="RING/U-box"/>
    <property type="match status" value="1"/>
</dbReference>
<keyword evidence="2" id="KW-0862">Zinc</keyword>
<dbReference type="Proteomes" id="UP000095287">
    <property type="component" value="Unplaced"/>
</dbReference>